<dbReference type="Pfam" id="PF01352">
    <property type="entry name" value="KRAB"/>
    <property type="match status" value="1"/>
</dbReference>
<reference evidence="15 16" key="1">
    <citation type="submission" date="2025-04" db="UniProtKB">
        <authorList>
            <consortium name="RefSeq"/>
        </authorList>
    </citation>
    <scope>IDENTIFICATION</scope>
</reference>
<feature type="domain" description="C2H2-type" evidence="12">
    <location>
        <begin position="502"/>
        <end position="529"/>
    </location>
</feature>
<evidence type="ECO:0000259" key="13">
    <source>
        <dbReference type="PROSITE" id="PS50805"/>
    </source>
</evidence>
<feature type="domain" description="KRAB" evidence="13">
    <location>
        <begin position="4"/>
        <end position="112"/>
    </location>
</feature>
<dbReference type="PANTHER" id="PTHR24409">
    <property type="entry name" value="ZINC FINGER PROTEIN 142"/>
    <property type="match status" value="1"/>
</dbReference>
<evidence type="ECO:0000256" key="1">
    <source>
        <dbReference type="ARBA" id="ARBA00004123"/>
    </source>
</evidence>
<keyword evidence="10" id="KW-0539">Nucleus</keyword>
<evidence type="ECO:0000256" key="5">
    <source>
        <dbReference type="ARBA" id="ARBA00022771"/>
    </source>
</evidence>
<dbReference type="GO" id="GO:0005634">
    <property type="term" value="C:nucleus"/>
    <property type="evidence" value="ECO:0007669"/>
    <property type="project" value="UniProtKB-SubCell"/>
</dbReference>
<proteinExistence type="inferred from homology"/>
<dbReference type="RefSeq" id="XP_033800935.1">
    <property type="nucleotide sequence ID" value="XM_033945044.1"/>
</dbReference>
<dbReference type="InterPro" id="IPR036051">
    <property type="entry name" value="KRAB_dom_sf"/>
</dbReference>
<dbReference type="Proteomes" id="UP000515159">
    <property type="component" value="Chromosome 5"/>
</dbReference>
<evidence type="ECO:0000256" key="9">
    <source>
        <dbReference type="ARBA" id="ARBA00023163"/>
    </source>
</evidence>
<dbReference type="PROSITE" id="PS00028">
    <property type="entry name" value="ZINC_FINGER_C2H2_1"/>
    <property type="match status" value="7"/>
</dbReference>
<dbReference type="FunFam" id="3.30.160.60:FF:000295">
    <property type="entry name" value="zinc finger protein 19"/>
    <property type="match status" value="1"/>
</dbReference>
<dbReference type="SMART" id="SM00349">
    <property type="entry name" value="KRAB"/>
    <property type="match status" value="1"/>
</dbReference>
<evidence type="ECO:0000256" key="11">
    <source>
        <dbReference type="PROSITE-ProRule" id="PRU00042"/>
    </source>
</evidence>
<dbReference type="RefSeq" id="XP_033800936.1">
    <property type="nucleotide sequence ID" value="XM_033945045.1"/>
</dbReference>
<dbReference type="PANTHER" id="PTHR24409:SF331">
    <property type="entry name" value="ZINC FINGER PROTEIN 322A"/>
    <property type="match status" value="1"/>
</dbReference>
<keyword evidence="5 11" id="KW-0863">Zinc-finger</keyword>
<dbReference type="PROSITE" id="PS50805">
    <property type="entry name" value="KRAB"/>
    <property type="match status" value="1"/>
</dbReference>
<keyword evidence="14" id="KW-1185">Reference proteome</keyword>
<feature type="domain" description="C2H2-type" evidence="12">
    <location>
        <begin position="614"/>
        <end position="641"/>
    </location>
</feature>
<dbReference type="InterPro" id="IPR001909">
    <property type="entry name" value="KRAB"/>
</dbReference>
<keyword evidence="6" id="KW-0862">Zinc</keyword>
<name>A0A6P8RGE9_GEOSA</name>
<dbReference type="SUPFAM" id="SSF109640">
    <property type="entry name" value="KRAB domain (Kruppel-associated box)"/>
    <property type="match status" value="1"/>
</dbReference>
<evidence type="ECO:0000313" key="14">
    <source>
        <dbReference type="Proteomes" id="UP000515159"/>
    </source>
</evidence>
<accession>A0A6P8RGE9</accession>
<gene>
    <name evidence="15 16 17" type="primary">LOC117360749</name>
</gene>
<dbReference type="FunFam" id="3.30.160.60:FF:002343">
    <property type="entry name" value="Zinc finger protein 33A"/>
    <property type="match status" value="3"/>
</dbReference>
<evidence type="ECO:0000256" key="10">
    <source>
        <dbReference type="ARBA" id="ARBA00023242"/>
    </source>
</evidence>
<feature type="domain" description="C2H2-type" evidence="12">
    <location>
        <begin position="642"/>
        <end position="669"/>
    </location>
</feature>
<feature type="domain" description="C2H2-type" evidence="12">
    <location>
        <begin position="586"/>
        <end position="613"/>
    </location>
</feature>
<dbReference type="InterPro" id="IPR013087">
    <property type="entry name" value="Znf_C2H2_type"/>
</dbReference>
<sequence>MMSVTFHDVAVYFSEEEWQLLEEWQKELYRNVMKEIHGALISLGYTILNSEVYFRIREESGMCFKADDSERSKGIKECTTSYPGVIPDVLLRIKEENNEYYTSQHISEGWNVNNCPIAAEDPFSIKQEEEIHPTQYCDIERREQPNSCITSIPTASPYSLFTIKEEEEISFGKQQVSEGEGGVIDNPLGISTANPDGLLPIKEEEEISFGEQNVLGRIGGLIDNPATALDNEKDMPPENPKLLETLSKEGEIEVFHWSEKKGISSHWRNANISLENLLESNLPQYAGLPQDLQKELVPFVQHKAPKEGRQDAGTDFEKSISNENQFMQHQRTRIVNNTETYHWELVENPEENKRFTEIDEENTACSDWRGNCINQCISEKRGKNSKGDLPKCTSSRESFSQKEELLGQEKMYTGQVPYSCSECGKGFSREGDLMQHQKTNKGEKLFACTKYKKSFTNKEILKTCQIFNPEERPYSYSKYDKSFSEKMDLTKHQNSHSSERPFLCNECGKSFSRKTHLTTHQKIHTGERPFSCNECGKSFRLKIILIMHQKIHTGERSFLCAECGKSFSRNTHLTRHQKIHNGERPYSCNECGKSFQNKINLTRHQKIHTGERPFSCSVCDKSFRRKISLTEHQKIHTGEKPFSCIECGKSFSQKTHLIRHQKIHTGERPFSCSECGKSFNQKVCLTKHYKLHTGETVNFLSYGFLSSSYSS</sequence>
<dbReference type="GO" id="GO:0000981">
    <property type="term" value="F:DNA-binding transcription factor activity, RNA polymerase II-specific"/>
    <property type="evidence" value="ECO:0007669"/>
    <property type="project" value="TreeGrafter"/>
</dbReference>
<dbReference type="CDD" id="cd07765">
    <property type="entry name" value="KRAB_A-box"/>
    <property type="match status" value="1"/>
</dbReference>
<dbReference type="SMART" id="SM00355">
    <property type="entry name" value="ZnF_C2H2"/>
    <property type="match status" value="9"/>
</dbReference>
<evidence type="ECO:0000256" key="7">
    <source>
        <dbReference type="ARBA" id="ARBA00023015"/>
    </source>
</evidence>
<dbReference type="OrthoDB" id="427030at2759"/>
<dbReference type="FunFam" id="3.30.160.60:FF:002716">
    <property type="entry name" value="Zinc finger protein 212"/>
    <property type="match status" value="1"/>
</dbReference>
<dbReference type="FunFam" id="3.30.160.60:FF:000320">
    <property type="entry name" value="Zinc finger protein 777"/>
    <property type="match status" value="1"/>
</dbReference>
<keyword evidence="7" id="KW-0805">Transcription regulation</keyword>
<dbReference type="Pfam" id="PF00096">
    <property type="entry name" value="zf-C2H2"/>
    <property type="match status" value="8"/>
</dbReference>
<dbReference type="SUPFAM" id="SSF57667">
    <property type="entry name" value="beta-beta-alpha zinc fingers"/>
    <property type="match status" value="6"/>
</dbReference>
<keyword evidence="3" id="KW-0479">Metal-binding</keyword>
<evidence type="ECO:0000313" key="16">
    <source>
        <dbReference type="RefSeq" id="XP_033800936.1"/>
    </source>
</evidence>
<dbReference type="Gene3D" id="3.30.160.60">
    <property type="entry name" value="Classic Zinc Finger"/>
    <property type="match status" value="9"/>
</dbReference>
<feature type="domain" description="C2H2-type" evidence="12">
    <location>
        <begin position="558"/>
        <end position="585"/>
    </location>
</feature>
<dbReference type="FunFam" id="3.30.160.60:FF:000624">
    <property type="entry name" value="zinc finger protein 697"/>
    <property type="match status" value="1"/>
</dbReference>
<evidence type="ECO:0000256" key="8">
    <source>
        <dbReference type="ARBA" id="ARBA00023125"/>
    </source>
</evidence>
<dbReference type="InterPro" id="IPR036236">
    <property type="entry name" value="Znf_C2H2_sf"/>
</dbReference>
<dbReference type="PROSITE" id="PS50157">
    <property type="entry name" value="ZINC_FINGER_C2H2_2"/>
    <property type="match status" value="9"/>
</dbReference>
<evidence type="ECO:0000313" key="15">
    <source>
        <dbReference type="RefSeq" id="XP_033800935.1"/>
    </source>
</evidence>
<feature type="domain" description="C2H2-type" evidence="12">
    <location>
        <begin position="530"/>
        <end position="557"/>
    </location>
</feature>
<dbReference type="AlphaFoldDB" id="A0A6P8RGE9"/>
<feature type="domain" description="C2H2-type" evidence="12">
    <location>
        <begin position="474"/>
        <end position="501"/>
    </location>
</feature>
<dbReference type="GO" id="GO:0008270">
    <property type="term" value="F:zinc ion binding"/>
    <property type="evidence" value="ECO:0007669"/>
    <property type="project" value="UniProtKB-KW"/>
</dbReference>
<evidence type="ECO:0000313" key="17">
    <source>
        <dbReference type="RefSeq" id="XP_033800937.1"/>
    </source>
</evidence>
<keyword evidence="8" id="KW-0238">DNA-binding</keyword>
<feature type="domain" description="C2H2-type" evidence="12">
    <location>
        <begin position="418"/>
        <end position="445"/>
    </location>
</feature>
<dbReference type="FunFam" id="3.30.160.60:FF:001325">
    <property type="entry name" value="zinc finger protein 200"/>
    <property type="match status" value="1"/>
</dbReference>
<keyword evidence="9" id="KW-0804">Transcription</keyword>
<comment type="similarity">
    <text evidence="2">Belongs to the krueppel C2H2-type zinc-finger protein family.</text>
</comment>
<evidence type="ECO:0000259" key="12">
    <source>
        <dbReference type="PROSITE" id="PS50157"/>
    </source>
</evidence>
<evidence type="ECO:0000256" key="4">
    <source>
        <dbReference type="ARBA" id="ARBA00022737"/>
    </source>
</evidence>
<dbReference type="Gene3D" id="6.10.140.140">
    <property type="match status" value="1"/>
</dbReference>
<feature type="domain" description="C2H2-type" evidence="12">
    <location>
        <begin position="670"/>
        <end position="697"/>
    </location>
</feature>
<evidence type="ECO:0000256" key="2">
    <source>
        <dbReference type="ARBA" id="ARBA00006991"/>
    </source>
</evidence>
<evidence type="ECO:0000256" key="6">
    <source>
        <dbReference type="ARBA" id="ARBA00022833"/>
    </source>
</evidence>
<dbReference type="RefSeq" id="XP_033800937.1">
    <property type="nucleotide sequence ID" value="XM_033945046.1"/>
</dbReference>
<comment type="subcellular location">
    <subcellularLocation>
        <location evidence="1">Nucleus</location>
    </subcellularLocation>
</comment>
<dbReference type="GeneID" id="117360749"/>
<dbReference type="GO" id="GO:0000977">
    <property type="term" value="F:RNA polymerase II transcription regulatory region sequence-specific DNA binding"/>
    <property type="evidence" value="ECO:0007669"/>
    <property type="project" value="TreeGrafter"/>
</dbReference>
<evidence type="ECO:0000256" key="3">
    <source>
        <dbReference type="ARBA" id="ARBA00022723"/>
    </source>
</evidence>
<organism evidence="14 16">
    <name type="scientific">Geotrypetes seraphini</name>
    <name type="common">Gaboon caecilian</name>
    <name type="synonym">Caecilia seraphini</name>
    <dbReference type="NCBI Taxonomy" id="260995"/>
    <lineage>
        <taxon>Eukaryota</taxon>
        <taxon>Metazoa</taxon>
        <taxon>Chordata</taxon>
        <taxon>Craniata</taxon>
        <taxon>Vertebrata</taxon>
        <taxon>Euteleostomi</taxon>
        <taxon>Amphibia</taxon>
        <taxon>Gymnophiona</taxon>
        <taxon>Geotrypetes</taxon>
    </lineage>
</organism>
<protein>
    <submittedName>
        <fullName evidence="15 16">Zinc finger protein 2 homolog isoform X1</fullName>
    </submittedName>
</protein>
<keyword evidence="4" id="KW-0677">Repeat</keyword>
<dbReference type="KEGG" id="gsh:117360749"/>